<accession>A0A556MNM7</accession>
<dbReference type="AlphaFoldDB" id="A0A556MNM7"/>
<protein>
    <submittedName>
        <fullName evidence="2">DUF4919 domain-containing protein</fullName>
    </submittedName>
</protein>
<evidence type="ECO:0000256" key="1">
    <source>
        <dbReference type="SAM" id="SignalP"/>
    </source>
</evidence>
<evidence type="ECO:0000313" key="2">
    <source>
        <dbReference type="EMBL" id="TSJ41506.1"/>
    </source>
</evidence>
<sequence>MKNQFLLIILFCASFVSLAQNSTEVVVPPFKDTYCELVKQLESGETDINYQDFRYQFIESKQFVIASNKTEESDSLKKAMYACMDNSDTLGVIRITKQMLSIDYTDMMAHKILRQTYKMIGDTANARKYKTIQFGLLNSIVKNGNGQSCETAWPVIQVSEEYFILQMIDAELQEQSIERKGGLCDRMDVKIDGKKKTYYFETTKVFEGYKKLGL</sequence>
<comment type="caution">
    <text evidence="2">The sequence shown here is derived from an EMBL/GenBank/DDBJ whole genome shotgun (WGS) entry which is preliminary data.</text>
</comment>
<feature type="signal peptide" evidence="1">
    <location>
        <begin position="1"/>
        <end position="19"/>
    </location>
</feature>
<dbReference type="OrthoDB" id="686440at2"/>
<dbReference type="RefSeq" id="WP_144333767.1">
    <property type="nucleotide sequence ID" value="NZ_VLPL01000007.1"/>
</dbReference>
<dbReference type="Pfam" id="PF16266">
    <property type="entry name" value="DUF4919"/>
    <property type="match status" value="1"/>
</dbReference>
<feature type="chain" id="PRO_5021704617" evidence="1">
    <location>
        <begin position="20"/>
        <end position="214"/>
    </location>
</feature>
<dbReference type="Proteomes" id="UP000316008">
    <property type="component" value="Unassembled WGS sequence"/>
</dbReference>
<gene>
    <name evidence="2" type="ORF">FO442_13660</name>
</gene>
<keyword evidence="3" id="KW-1185">Reference proteome</keyword>
<reference evidence="2 3" key="1">
    <citation type="submission" date="2019-07" db="EMBL/GenBank/DDBJ databases">
        <authorList>
            <person name="Huq M.A."/>
        </authorList>
    </citation>
    <scope>NUCLEOTIDE SEQUENCE [LARGE SCALE GENOMIC DNA]</scope>
    <source>
        <strain evidence="2 3">MAH-3</strain>
    </source>
</reference>
<proteinExistence type="predicted"/>
<keyword evidence="1" id="KW-0732">Signal</keyword>
<dbReference type="InterPro" id="IPR032578">
    <property type="entry name" value="DUF4919"/>
</dbReference>
<name>A0A556MNM7_9FLAO</name>
<organism evidence="2 3">
    <name type="scientific">Fluviicola chungangensis</name>
    <dbReference type="NCBI Taxonomy" id="2597671"/>
    <lineage>
        <taxon>Bacteria</taxon>
        <taxon>Pseudomonadati</taxon>
        <taxon>Bacteroidota</taxon>
        <taxon>Flavobacteriia</taxon>
        <taxon>Flavobacteriales</taxon>
        <taxon>Crocinitomicaceae</taxon>
        <taxon>Fluviicola</taxon>
    </lineage>
</organism>
<dbReference type="EMBL" id="VLPL01000007">
    <property type="protein sequence ID" value="TSJ41506.1"/>
    <property type="molecule type" value="Genomic_DNA"/>
</dbReference>
<evidence type="ECO:0000313" key="3">
    <source>
        <dbReference type="Proteomes" id="UP000316008"/>
    </source>
</evidence>